<evidence type="ECO:0000313" key="2">
    <source>
        <dbReference type="Proteomes" id="UP000504636"/>
    </source>
</evidence>
<dbReference type="AlphaFoldDB" id="A0A6A6YES8"/>
<dbReference type="GeneID" id="54463085"/>
<evidence type="ECO:0000313" key="3">
    <source>
        <dbReference type="RefSeq" id="XP_033574296.1"/>
    </source>
</evidence>
<accession>A0A6A6YES8</accession>
<sequence>MNVFFPVYQFSGHPRRCWTEYCQRILIKEKTTSFSVSRPGSQISHVQPKRTVWKLELGYKRCSHGLIGCKTGFQVFSPQAVTWGMNEICRSDMQVGTRRRPHSRGCVHIHEAEVLLTGNMQGAANSGSRSTEITVRMLRPFQGALHGPGHHGLAGAMEEAPHFPLFFFHCSRLSASAHGEWKFDSRLESWLNYTHTRTSCLKSEQ</sequence>
<reference evidence="3" key="2">
    <citation type="submission" date="2020-04" db="EMBL/GenBank/DDBJ databases">
        <authorList>
            <consortium name="NCBI Genome Project"/>
        </authorList>
    </citation>
    <scope>NUCLEOTIDE SEQUENCE</scope>
    <source>
        <strain evidence="3">CBS 304.34</strain>
    </source>
</reference>
<keyword evidence="2" id="KW-1185">Reference proteome</keyword>
<reference evidence="1 3" key="1">
    <citation type="journal article" date="2020" name="Stud. Mycol.">
        <title>101 Dothideomycetes genomes: a test case for predicting lifestyles and emergence of pathogens.</title>
        <authorList>
            <person name="Haridas S."/>
            <person name="Albert R."/>
            <person name="Binder M."/>
            <person name="Bloem J."/>
            <person name="Labutti K."/>
            <person name="Salamov A."/>
            <person name="Andreopoulos B."/>
            <person name="Baker S."/>
            <person name="Barry K."/>
            <person name="Bills G."/>
            <person name="Bluhm B."/>
            <person name="Cannon C."/>
            <person name="Castanera R."/>
            <person name="Culley D."/>
            <person name="Daum C."/>
            <person name="Ezra D."/>
            <person name="Gonzalez J."/>
            <person name="Henrissat B."/>
            <person name="Kuo A."/>
            <person name="Liang C."/>
            <person name="Lipzen A."/>
            <person name="Lutzoni F."/>
            <person name="Magnuson J."/>
            <person name="Mondo S."/>
            <person name="Nolan M."/>
            <person name="Ohm R."/>
            <person name="Pangilinan J."/>
            <person name="Park H.-J."/>
            <person name="Ramirez L."/>
            <person name="Alfaro M."/>
            <person name="Sun H."/>
            <person name="Tritt A."/>
            <person name="Yoshinaga Y."/>
            <person name="Zwiers L.-H."/>
            <person name="Turgeon B."/>
            <person name="Goodwin S."/>
            <person name="Spatafora J."/>
            <person name="Crous P."/>
            <person name="Grigoriev I."/>
        </authorList>
    </citation>
    <scope>NUCLEOTIDE SEQUENCE</scope>
    <source>
        <strain evidence="1 3">CBS 304.34</strain>
    </source>
</reference>
<evidence type="ECO:0000313" key="1">
    <source>
        <dbReference type="EMBL" id="KAF2807332.1"/>
    </source>
</evidence>
<reference evidence="3" key="3">
    <citation type="submission" date="2025-04" db="UniProtKB">
        <authorList>
            <consortium name="RefSeq"/>
        </authorList>
    </citation>
    <scope>IDENTIFICATION</scope>
    <source>
        <strain evidence="3">CBS 304.34</strain>
    </source>
</reference>
<dbReference type="EMBL" id="MU003705">
    <property type="protein sequence ID" value="KAF2807332.1"/>
    <property type="molecule type" value="Genomic_DNA"/>
</dbReference>
<organism evidence="1">
    <name type="scientific">Mytilinidion resinicola</name>
    <dbReference type="NCBI Taxonomy" id="574789"/>
    <lineage>
        <taxon>Eukaryota</taxon>
        <taxon>Fungi</taxon>
        <taxon>Dikarya</taxon>
        <taxon>Ascomycota</taxon>
        <taxon>Pezizomycotina</taxon>
        <taxon>Dothideomycetes</taxon>
        <taxon>Pleosporomycetidae</taxon>
        <taxon>Mytilinidiales</taxon>
        <taxon>Mytilinidiaceae</taxon>
        <taxon>Mytilinidion</taxon>
    </lineage>
</organism>
<dbReference type="RefSeq" id="XP_033574296.1">
    <property type="nucleotide sequence ID" value="XM_033722192.1"/>
</dbReference>
<proteinExistence type="predicted"/>
<protein>
    <submittedName>
        <fullName evidence="1 3">Uncharacterized protein</fullName>
    </submittedName>
</protein>
<dbReference type="Proteomes" id="UP000504636">
    <property type="component" value="Unplaced"/>
</dbReference>
<gene>
    <name evidence="1 3" type="ORF">BDZ99DRAFT_478824</name>
</gene>
<name>A0A6A6YES8_9PEZI</name>